<keyword evidence="1" id="KW-1133">Transmembrane helix</keyword>
<protein>
    <submittedName>
        <fullName evidence="2">Uncharacterized protein</fullName>
    </submittedName>
</protein>
<evidence type="ECO:0000256" key="1">
    <source>
        <dbReference type="SAM" id="Phobius"/>
    </source>
</evidence>
<reference evidence="2 3" key="1">
    <citation type="submission" date="2018-02" db="EMBL/GenBank/DDBJ databases">
        <title>Draft genome of wild Prunus yedoensis var. nudiflora.</title>
        <authorList>
            <person name="Baek S."/>
            <person name="Kim J.-H."/>
            <person name="Choi K."/>
            <person name="Kim G.-B."/>
            <person name="Cho A."/>
            <person name="Jang H."/>
            <person name="Shin C.-H."/>
            <person name="Yu H.-J."/>
            <person name="Mun J.-H."/>
        </authorList>
    </citation>
    <scope>NUCLEOTIDE SEQUENCE [LARGE SCALE GENOMIC DNA]</scope>
    <source>
        <strain evidence="3">cv. Jeju island</strain>
        <tissue evidence="2">Leaf</tissue>
    </source>
</reference>
<name>A0A314Y4I2_PRUYE</name>
<evidence type="ECO:0000313" key="3">
    <source>
        <dbReference type="Proteomes" id="UP000250321"/>
    </source>
</evidence>
<organism evidence="2 3">
    <name type="scientific">Prunus yedoensis var. nudiflora</name>
    <dbReference type="NCBI Taxonomy" id="2094558"/>
    <lineage>
        <taxon>Eukaryota</taxon>
        <taxon>Viridiplantae</taxon>
        <taxon>Streptophyta</taxon>
        <taxon>Embryophyta</taxon>
        <taxon>Tracheophyta</taxon>
        <taxon>Spermatophyta</taxon>
        <taxon>Magnoliopsida</taxon>
        <taxon>eudicotyledons</taxon>
        <taxon>Gunneridae</taxon>
        <taxon>Pentapetalae</taxon>
        <taxon>rosids</taxon>
        <taxon>fabids</taxon>
        <taxon>Rosales</taxon>
        <taxon>Rosaceae</taxon>
        <taxon>Amygdaloideae</taxon>
        <taxon>Amygdaleae</taxon>
        <taxon>Prunus</taxon>
    </lineage>
</organism>
<dbReference type="EMBL" id="PJQY01001860">
    <property type="protein sequence ID" value="PQP98887.1"/>
    <property type="molecule type" value="Genomic_DNA"/>
</dbReference>
<keyword evidence="1" id="KW-0812">Transmembrane</keyword>
<sequence>MGLLGFFLSLLTNGKEEHLSPHLYVLGYCTAAVSGTKLKFHESLRKHPQGASIMMQCMRMQAVKSMRTYQTGHILGIKKPKLEMVPPDRAYACFSHTQGPDLVFIITGSGNGTFFMAVSILLLAHTRDTKAFGAIRDGKYLYPAQITMVPKVVLHI</sequence>
<feature type="transmembrane region" description="Helical" evidence="1">
    <location>
        <begin position="102"/>
        <end position="124"/>
    </location>
</feature>
<proteinExistence type="predicted"/>
<evidence type="ECO:0000313" key="2">
    <source>
        <dbReference type="EMBL" id="PQP98887.1"/>
    </source>
</evidence>
<keyword evidence="1" id="KW-0472">Membrane</keyword>
<dbReference type="Proteomes" id="UP000250321">
    <property type="component" value="Unassembled WGS sequence"/>
</dbReference>
<dbReference type="AlphaFoldDB" id="A0A314Y4I2"/>
<comment type="caution">
    <text evidence="2">The sequence shown here is derived from an EMBL/GenBank/DDBJ whole genome shotgun (WGS) entry which is preliminary data.</text>
</comment>
<keyword evidence="3" id="KW-1185">Reference proteome</keyword>
<gene>
    <name evidence="2" type="ORF">Pyn_07697</name>
</gene>
<accession>A0A314Y4I2</accession>